<name>K9IRD9_DESRO</name>
<sequence length="108" mass="12619">PVSWGCSYLKAQMEEDFLQIHLYSCWLILDGYLPKPSVPCHLRFSIGLLTTYTIVACFPQSKNFKRGREGKEIMSKMEATVFWSLILEVTFQDKPTFKKRRITQGCKY</sequence>
<evidence type="ECO:0000313" key="1">
    <source>
        <dbReference type="EMBL" id="JAA50467.1"/>
    </source>
</evidence>
<feature type="non-terminal residue" evidence="1">
    <location>
        <position position="1"/>
    </location>
</feature>
<accession>K9IRD9</accession>
<dbReference type="EMBL" id="GABZ01003058">
    <property type="protein sequence ID" value="JAA50467.1"/>
    <property type="molecule type" value="mRNA"/>
</dbReference>
<proteinExistence type="evidence at transcript level"/>
<dbReference type="AlphaFoldDB" id="K9IRD9"/>
<protein>
    <submittedName>
        <fullName evidence="1">Uncharacterized protein</fullName>
    </submittedName>
</protein>
<organism evidence="1">
    <name type="scientific">Desmodus rotundus</name>
    <name type="common">Vampire bat</name>
    <dbReference type="NCBI Taxonomy" id="9430"/>
    <lineage>
        <taxon>Eukaryota</taxon>
        <taxon>Metazoa</taxon>
        <taxon>Chordata</taxon>
        <taxon>Craniata</taxon>
        <taxon>Vertebrata</taxon>
        <taxon>Euteleostomi</taxon>
        <taxon>Mammalia</taxon>
        <taxon>Eutheria</taxon>
        <taxon>Laurasiatheria</taxon>
        <taxon>Chiroptera</taxon>
        <taxon>Yangochiroptera</taxon>
        <taxon>Phyllostomidae</taxon>
        <taxon>Desmodontinae</taxon>
        <taxon>Desmodus</taxon>
    </lineage>
</organism>
<reference evidence="1" key="1">
    <citation type="submission" date="2012-11" db="EMBL/GenBank/DDBJ databases">
        <title>The Vampirome: Transcriptome and Proteome Analysis of the Submandibular and Accessory Glands of the Vampire Bat and Vector of Human Rabies, Desmodus rotundus.</title>
        <authorList>
            <person name="Francischetti I.M.B."/>
            <person name="Assumpcao T.C.F."/>
            <person name="Ma D."/>
            <person name="Vicente E.C."/>
            <person name="Ribeiro J.M.C."/>
        </authorList>
    </citation>
    <scope>NUCLEOTIDE SEQUENCE</scope>
    <source>
        <tissue evidence="1">Salivary gland</tissue>
    </source>
</reference>